<comment type="caution">
    <text evidence="1">The sequence shown here is derived from an EMBL/GenBank/DDBJ whole genome shotgun (WGS) entry which is preliminary data.</text>
</comment>
<proteinExistence type="predicted"/>
<reference evidence="1 2" key="1">
    <citation type="submission" date="2015-01" db="EMBL/GenBank/DDBJ databases">
        <title>Evolution of Trichinella species and genotypes.</title>
        <authorList>
            <person name="Korhonen P.K."/>
            <person name="Edoardo P."/>
            <person name="Giuseppe L.R."/>
            <person name="Gasser R.B."/>
        </authorList>
    </citation>
    <scope>NUCLEOTIDE SEQUENCE [LARGE SCALE GENOMIC DNA]</scope>
    <source>
        <strain evidence="1">ISS417</strain>
    </source>
</reference>
<gene>
    <name evidence="1" type="ORF">T05_13393</name>
</gene>
<name>A0A0V0U5G4_9BILA</name>
<organism evidence="1 2">
    <name type="scientific">Trichinella murrelli</name>
    <dbReference type="NCBI Taxonomy" id="144512"/>
    <lineage>
        <taxon>Eukaryota</taxon>
        <taxon>Metazoa</taxon>
        <taxon>Ecdysozoa</taxon>
        <taxon>Nematoda</taxon>
        <taxon>Enoplea</taxon>
        <taxon>Dorylaimia</taxon>
        <taxon>Trichinellida</taxon>
        <taxon>Trichinellidae</taxon>
        <taxon>Trichinella</taxon>
    </lineage>
</organism>
<keyword evidence="2" id="KW-1185">Reference proteome</keyword>
<accession>A0A0V0U5G4</accession>
<sequence>MVNLLTLDRTIWKWITYRRTLMLRRQKAVLQFMDKANGENISIGGRVFSEVLHLQPNGSTTSPVTSNVPGEEQKMKPKKSSICTRIKLFFKNK</sequence>
<protein>
    <submittedName>
        <fullName evidence="1">Uncharacterized protein</fullName>
    </submittedName>
</protein>
<dbReference type="EMBL" id="JYDJ01000058">
    <property type="protein sequence ID" value="KRX46395.1"/>
    <property type="molecule type" value="Genomic_DNA"/>
</dbReference>
<dbReference type="Proteomes" id="UP000055048">
    <property type="component" value="Unassembled WGS sequence"/>
</dbReference>
<dbReference type="AlphaFoldDB" id="A0A0V0U5G4"/>
<dbReference type="OrthoDB" id="10274181at2759"/>
<evidence type="ECO:0000313" key="1">
    <source>
        <dbReference type="EMBL" id="KRX46395.1"/>
    </source>
</evidence>
<evidence type="ECO:0000313" key="2">
    <source>
        <dbReference type="Proteomes" id="UP000055048"/>
    </source>
</evidence>